<feature type="chain" id="PRO_5001496806" description="Outer membrane protein beta-barrel domain-containing protein" evidence="2">
    <location>
        <begin position="34"/>
        <end position="298"/>
    </location>
</feature>
<name>A0A017TC80_9BACT</name>
<feature type="signal peptide" evidence="2">
    <location>
        <begin position="1"/>
        <end position="33"/>
    </location>
</feature>
<keyword evidence="4" id="KW-1185">Reference proteome</keyword>
<feature type="compositionally biased region" description="Pro residues" evidence="1">
    <location>
        <begin position="72"/>
        <end position="81"/>
    </location>
</feature>
<reference evidence="3 4" key="1">
    <citation type="submission" date="2013-05" db="EMBL/GenBank/DDBJ databases">
        <title>Genome assembly of Chondromyces apiculatus DSM 436.</title>
        <authorList>
            <person name="Sharma G."/>
            <person name="Khatri I."/>
            <person name="Kaur C."/>
            <person name="Mayilraj S."/>
            <person name="Subramanian S."/>
        </authorList>
    </citation>
    <scope>NUCLEOTIDE SEQUENCE [LARGE SCALE GENOMIC DNA]</scope>
    <source>
        <strain evidence="3 4">DSM 436</strain>
    </source>
</reference>
<feature type="compositionally biased region" description="Basic and acidic residues" evidence="1">
    <location>
        <begin position="47"/>
        <end position="71"/>
    </location>
</feature>
<gene>
    <name evidence="3" type="ORF">CAP_1590</name>
</gene>
<protein>
    <recommendedName>
        <fullName evidence="5">Outer membrane protein beta-barrel domain-containing protein</fullName>
    </recommendedName>
</protein>
<feature type="compositionally biased region" description="Low complexity" evidence="1">
    <location>
        <begin position="27"/>
        <end position="41"/>
    </location>
</feature>
<evidence type="ECO:0000256" key="2">
    <source>
        <dbReference type="SAM" id="SignalP"/>
    </source>
</evidence>
<proteinExistence type="predicted"/>
<evidence type="ECO:0000313" key="3">
    <source>
        <dbReference type="EMBL" id="EYF06893.1"/>
    </source>
</evidence>
<dbReference type="EMBL" id="ASRX01000014">
    <property type="protein sequence ID" value="EYF06893.1"/>
    <property type="molecule type" value="Genomic_DNA"/>
</dbReference>
<keyword evidence="2" id="KW-0732">Signal</keyword>
<feature type="region of interest" description="Disordered" evidence="1">
    <location>
        <begin position="27"/>
        <end position="89"/>
    </location>
</feature>
<dbReference type="AlphaFoldDB" id="A0A017TC80"/>
<evidence type="ECO:0000256" key="1">
    <source>
        <dbReference type="SAM" id="MobiDB-lite"/>
    </source>
</evidence>
<evidence type="ECO:0000313" key="4">
    <source>
        <dbReference type="Proteomes" id="UP000019678"/>
    </source>
</evidence>
<evidence type="ECO:0008006" key="5">
    <source>
        <dbReference type="Google" id="ProtNLM"/>
    </source>
</evidence>
<organism evidence="3 4">
    <name type="scientific">Chondromyces apiculatus DSM 436</name>
    <dbReference type="NCBI Taxonomy" id="1192034"/>
    <lineage>
        <taxon>Bacteria</taxon>
        <taxon>Pseudomonadati</taxon>
        <taxon>Myxococcota</taxon>
        <taxon>Polyangia</taxon>
        <taxon>Polyangiales</taxon>
        <taxon>Polyangiaceae</taxon>
        <taxon>Chondromyces</taxon>
    </lineage>
</organism>
<sequence length="298" mass="31979">MRIRRVRQHSPWRPSILTCALLTCTAGAASASAQESAGDSSKTAADSQDKEEQTGAEENSSKTKEEKKSPETEPPPRPPAFPQTTSPRVPWQRHIEFGGGVAMALRPSSDPSGIRYAPALGVGVHARWNFFDWLRFNIYFVGAVHDVRIPLGALGTPGEVTGDDPGTLPRVDTLAFGARLAPTLPLGDRARSWIGVGIGYGRFGFGKMTIREGQDLTYVVRQRAMSFAEVPVSLGTSVDIIKGWFTIESELTFGIALGQGGTATEDAQTIRAGARQNVGPLPQIDFSVVHTLGLAIVL</sequence>
<dbReference type="Proteomes" id="UP000019678">
    <property type="component" value="Unassembled WGS sequence"/>
</dbReference>
<dbReference type="STRING" id="1192034.CAP_1590"/>
<dbReference type="RefSeq" id="WP_052374752.1">
    <property type="nucleotide sequence ID" value="NZ_ASRX01000014.1"/>
</dbReference>
<comment type="caution">
    <text evidence="3">The sequence shown here is derived from an EMBL/GenBank/DDBJ whole genome shotgun (WGS) entry which is preliminary data.</text>
</comment>
<accession>A0A017TC80</accession>